<keyword evidence="6" id="KW-0732">Signal</keyword>
<dbReference type="GO" id="GO:0046872">
    <property type="term" value="F:metal ion binding"/>
    <property type="evidence" value="ECO:0007669"/>
    <property type="project" value="UniProtKB-KW"/>
</dbReference>
<name>A0A5K7XMY0_9BACT</name>
<keyword evidence="1 4" id="KW-0349">Heme</keyword>
<dbReference type="InterPro" id="IPR036909">
    <property type="entry name" value="Cyt_c-like_dom_sf"/>
</dbReference>
<dbReference type="Pfam" id="PF07587">
    <property type="entry name" value="PSD1"/>
    <property type="match status" value="1"/>
</dbReference>
<sequence length="876" mass="96496">MRRTLLLLSTAFTITCAARTLTSRAAEATAAAAVDFHRDVLPILARACFDCHGPDAQESALRLDMQKAVLAGGELFGAAIVPGSAEESPLVRFISGEGELEMPPTGAKLTAAEVETIRRWVDAGAHWPGPADEPVTAPLTSNHWSLQPLVPTSPPNDGDPWIATPVDAFIMAKLREKGLTPSPAADRRTLIRRLYFDMLGLPPTPEQVAAFSADERPDAYANIVEQVLASPRYGERWAQHWLDVVRFAESSGFETNGPRPNAWPYRDYVIAAFNDDKPYDQFIVEQLAGDASGESAATGFLVAGAWDQVKSPDVGLTLMQRQDELADMTNTTATAFLGMTVGCARCHNHKFDPILQKDFYALQAVFAGVNHGERPWIKPDREQANDGLRPAVSSLENEERFDPIEATAVRFTVAATNNGSEPCLDELEAWTPAGGDDNSSRNVALAEHGGQPSSSGNYADTSKHRLANLNDGKYGNDWSWIAETHGHGWAQVDFAAPQVIDRVVWGRDRLGGYADRLPVDYRIEALQRDGSWREVANSKTRRPYNNQGAMVYAGTFSQPAEPTRRLFRGDPLSPKEPVAPDALSALGTLGLSLDAPEQERRLALARWIASPQNPLTSRVMVNRIWQHHFGVGLIDTPSDFGANGTPPTHAELLEWLSQEFINRGWSIKELHRLILLSNTYQQSNQSREQCAAVDAGSRLLWRYPPRRLESEAIRDTVLQLTGSLDLTMGGPGWSAFAANENYVRVYEPKMEFGPPEWRRMIYMHRVRMRPDAIFGAFDSPDGGQVCPKRGTSITAIQALNLFNSRFTIDQAERLATRLRAEAGDDAAAQVQRAFQLAFTRDADELELAASQQLIASHGLPAFCRSILNANELLFIP</sequence>
<dbReference type="SUPFAM" id="SSF46626">
    <property type="entry name" value="Cytochrome c"/>
    <property type="match status" value="1"/>
</dbReference>
<evidence type="ECO:0000313" key="9">
    <source>
        <dbReference type="EMBL" id="BBO36073.1"/>
    </source>
</evidence>
<dbReference type="GO" id="GO:0020037">
    <property type="term" value="F:heme binding"/>
    <property type="evidence" value="ECO:0007669"/>
    <property type="project" value="InterPro"/>
</dbReference>
<protein>
    <recommendedName>
        <fullName evidence="11">Planctomycete cytochrome C</fullName>
    </recommendedName>
</protein>
<dbReference type="EMBL" id="AP021861">
    <property type="protein sequence ID" value="BBO36073.1"/>
    <property type="molecule type" value="Genomic_DNA"/>
</dbReference>
<evidence type="ECO:0000256" key="6">
    <source>
        <dbReference type="SAM" id="SignalP"/>
    </source>
</evidence>
<feature type="chain" id="PRO_5024941259" description="Planctomycete cytochrome C" evidence="6">
    <location>
        <begin position="26"/>
        <end position="876"/>
    </location>
</feature>
<keyword evidence="10" id="KW-1185">Reference proteome</keyword>
<reference evidence="10" key="1">
    <citation type="submission" date="2019-10" db="EMBL/GenBank/DDBJ databases">
        <title>Lacipirellula parvula gen. nov., sp. nov., representing a lineage of planctomycetes widespread in freshwater anoxic habitats, and description of the family Lacipirellulaceae.</title>
        <authorList>
            <person name="Dedysh S.N."/>
            <person name="Kulichevskaya I.S."/>
            <person name="Beletsky A.V."/>
            <person name="Rakitin A.L."/>
            <person name="Mardanov A.V."/>
            <person name="Ivanova A.A."/>
            <person name="Saltykova V.X."/>
            <person name="Rijpstra W.I.C."/>
            <person name="Sinninghe Damste J.S."/>
            <person name="Ravin N.V."/>
        </authorList>
    </citation>
    <scope>NUCLEOTIDE SEQUENCE [LARGE SCALE GENOMIC DNA]</scope>
    <source>
        <strain evidence="10">PX69</strain>
    </source>
</reference>
<keyword evidence="2 4" id="KW-0479">Metal-binding</keyword>
<proteinExistence type="predicted"/>
<feature type="signal peptide" evidence="6">
    <location>
        <begin position="1"/>
        <end position="25"/>
    </location>
</feature>
<dbReference type="InterPro" id="IPR008979">
    <property type="entry name" value="Galactose-bd-like_sf"/>
</dbReference>
<evidence type="ECO:0000256" key="5">
    <source>
        <dbReference type="SAM" id="MobiDB-lite"/>
    </source>
</evidence>
<feature type="compositionally biased region" description="Polar residues" evidence="5">
    <location>
        <begin position="451"/>
        <end position="460"/>
    </location>
</feature>
<dbReference type="InterPro" id="IPR022655">
    <property type="entry name" value="DUF1553"/>
</dbReference>
<evidence type="ECO:0000259" key="7">
    <source>
        <dbReference type="PROSITE" id="PS50022"/>
    </source>
</evidence>
<feature type="domain" description="Cytochrome c" evidence="8">
    <location>
        <begin position="27"/>
        <end position="125"/>
    </location>
</feature>
<gene>
    <name evidence="9" type="ORF">PLANPX_5685</name>
</gene>
<dbReference type="Pfam" id="PF07635">
    <property type="entry name" value="PSCyt1"/>
    <property type="match status" value="1"/>
</dbReference>
<evidence type="ECO:0000256" key="2">
    <source>
        <dbReference type="ARBA" id="ARBA00022723"/>
    </source>
</evidence>
<feature type="domain" description="F5/8 type C" evidence="7">
    <location>
        <begin position="438"/>
        <end position="588"/>
    </location>
</feature>
<organism evidence="9 10">
    <name type="scientific">Lacipirellula parvula</name>
    <dbReference type="NCBI Taxonomy" id="2650471"/>
    <lineage>
        <taxon>Bacteria</taxon>
        <taxon>Pseudomonadati</taxon>
        <taxon>Planctomycetota</taxon>
        <taxon>Planctomycetia</taxon>
        <taxon>Pirellulales</taxon>
        <taxon>Lacipirellulaceae</taxon>
        <taxon>Lacipirellula</taxon>
    </lineage>
</organism>
<dbReference type="KEGG" id="lpav:PLANPX_5685"/>
<dbReference type="RefSeq" id="WP_152101314.1">
    <property type="nucleotide sequence ID" value="NZ_AP021861.1"/>
</dbReference>
<dbReference type="Gene3D" id="2.60.120.260">
    <property type="entry name" value="Galactose-binding domain-like"/>
    <property type="match status" value="1"/>
</dbReference>
<accession>A0A5K7XMY0</accession>
<dbReference type="Pfam" id="PF07583">
    <property type="entry name" value="PSCyt2"/>
    <property type="match status" value="1"/>
</dbReference>
<dbReference type="SUPFAM" id="SSF49785">
    <property type="entry name" value="Galactose-binding domain-like"/>
    <property type="match status" value="1"/>
</dbReference>
<dbReference type="InterPro" id="IPR011444">
    <property type="entry name" value="DUF1549"/>
</dbReference>
<dbReference type="InterPro" id="IPR011429">
    <property type="entry name" value="Cyt_c_Planctomycete-type"/>
</dbReference>
<evidence type="ECO:0000256" key="1">
    <source>
        <dbReference type="ARBA" id="ARBA00022617"/>
    </source>
</evidence>
<feature type="region of interest" description="Disordered" evidence="5">
    <location>
        <begin position="429"/>
        <end position="461"/>
    </location>
</feature>
<dbReference type="PROSITE" id="PS51007">
    <property type="entry name" value="CYTC"/>
    <property type="match status" value="1"/>
</dbReference>
<evidence type="ECO:0000256" key="3">
    <source>
        <dbReference type="ARBA" id="ARBA00023004"/>
    </source>
</evidence>
<dbReference type="PROSITE" id="PS50022">
    <property type="entry name" value="FA58C_3"/>
    <property type="match status" value="1"/>
</dbReference>
<dbReference type="InterPro" id="IPR009056">
    <property type="entry name" value="Cyt_c-like_dom"/>
</dbReference>
<evidence type="ECO:0000313" key="10">
    <source>
        <dbReference type="Proteomes" id="UP000326837"/>
    </source>
</evidence>
<dbReference type="InterPro" id="IPR000421">
    <property type="entry name" value="FA58C"/>
</dbReference>
<dbReference type="Proteomes" id="UP000326837">
    <property type="component" value="Chromosome"/>
</dbReference>
<dbReference type="PANTHER" id="PTHR35889">
    <property type="entry name" value="CYCLOINULO-OLIGOSACCHARIDE FRUCTANOTRANSFERASE-RELATED"/>
    <property type="match status" value="1"/>
</dbReference>
<evidence type="ECO:0000256" key="4">
    <source>
        <dbReference type="PROSITE-ProRule" id="PRU00433"/>
    </source>
</evidence>
<evidence type="ECO:0000259" key="8">
    <source>
        <dbReference type="PROSITE" id="PS51007"/>
    </source>
</evidence>
<dbReference type="GO" id="GO:0009055">
    <property type="term" value="F:electron transfer activity"/>
    <property type="evidence" value="ECO:0007669"/>
    <property type="project" value="InterPro"/>
</dbReference>
<keyword evidence="3 4" id="KW-0408">Iron</keyword>
<evidence type="ECO:0008006" key="11">
    <source>
        <dbReference type="Google" id="ProtNLM"/>
    </source>
</evidence>
<dbReference type="PANTHER" id="PTHR35889:SF3">
    <property type="entry name" value="F-BOX DOMAIN-CONTAINING PROTEIN"/>
    <property type="match status" value="1"/>
</dbReference>
<dbReference type="AlphaFoldDB" id="A0A5K7XMY0"/>